<evidence type="ECO:0000256" key="1">
    <source>
        <dbReference type="SAM" id="Phobius"/>
    </source>
</evidence>
<keyword evidence="1" id="KW-0472">Membrane</keyword>
<reference evidence="2 3" key="1">
    <citation type="submission" date="2018-08" db="EMBL/GenBank/DDBJ databases">
        <title>Meiothermus granaticius genome AF-68 sequencing project.</title>
        <authorList>
            <person name="Da Costa M.S."/>
            <person name="Albuquerque L."/>
            <person name="Raposo P."/>
            <person name="Froufe H.J.C."/>
            <person name="Barroso C.S."/>
            <person name="Egas C."/>
        </authorList>
    </citation>
    <scope>NUCLEOTIDE SEQUENCE [LARGE SCALE GENOMIC DNA]</scope>
    <source>
        <strain evidence="2 3">AF-68</strain>
    </source>
</reference>
<name>A0A399F6P1_9DEIN</name>
<keyword evidence="3" id="KW-1185">Reference proteome</keyword>
<accession>A0A399F6P1</accession>
<comment type="caution">
    <text evidence="2">The sequence shown here is derived from an EMBL/GenBank/DDBJ whole genome shotgun (WGS) entry which is preliminary data.</text>
</comment>
<dbReference type="AlphaFoldDB" id="A0A399F6P1"/>
<proteinExistence type="predicted"/>
<evidence type="ECO:0000313" key="3">
    <source>
        <dbReference type="Proteomes" id="UP000266178"/>
    </source>
</evidence>
<dbReference type="RefSeq" id="WP_240631298.1">
    <property type="nucleotide sequence ID" value="NZ_BJXM01000019.1"/>
</dbReference>
<keyword evidence="1" id="KW-1133">Transmembrane helix</keyword>
<evidence type="ECO:0000313" key="2">
    <source>
        <dbReference type="EMBL" id="RIH92324.1"/>
    </source>
</evidence>
<gene>
    <name evidence="2" type="ORF">Mgrana_01755</name>
</gene>
<feature type="transmembrane region" description="Helical" evidence="1">
    <location>
        <begin position="6"/>
        <end position="31"/>
    </location>
</feature>
<organism evidence="2 3">
    <name type="scientific">Meiothermus granaticius NBRC 107808</name>
    <dbReference type="NCBI Taxonomy" id="1227551"/>
    <lineage>
        <taxon>Bacteria</taxon>
        <taxon>Thermotogati</taxon>
        <taxon>Deinococcota</taxon>
        <taxon>Deinococci</taxon>
        <taxon>Thermales</taxon>
        <taxon>Thermaceae</taxon>
        <taxon>Meiothermus</taxon>
    </lineage>
</organism>
<dbReference type="Proteomes" id="UP000266178">
    <property type="component" value="Unassembled WGS sequence"/>
</dbReference>
<sequence>MLGFLSFAQLLTTLGWMVGLGMVAGLLLLVWKGPELFANPQDRAVRNLAKMARQAKRHNTIVRYHYGIPFVITHQRRGLVYMLNGEFVSRERLIAALGKDGPDLVYKVEGEERMSIPNPTRITLLDPPKIKN</sequence>
<keyword evidence="1" id="KW-0812">Transmembrane</keyword>
<dbReference type="EMBL" id="QWLB01000021">
    <property type="protein sequence ID" value="RIH92324.1"/>
    <property type="molecule type" value="Genomic_DNA"/>
</dbReference>
<protein>
    <submittedName>
        <fullName evidence="2">Uncharacterized protein</fullName>
    </submittedName>
</protein>